<evidence type="ECO:0000313" key="10">
    <source>
        <dbReference type="Proteomes" id="UP000192418"/>
    </source>
</evidence>
<feature type="domain" description="Class III cytochrome C" evidence="8">
    <location>
        <begin position="82"/>
        <end position="159"/>
    </location>
</feature>
<dbReference type="PRINTS" id="PR00609">
    <property type="entry name" value="CYTOCHROMEC3"/>
</dbReference>
<dbReference type="InterPro" id="IPR036280">
    <property type="entry name" value="Multihaem_cyt_sf"/>
</dbReference>
<dbReference type="STRING" id="1121400.SAMN02746065_10956"/>
<reference evidence="9 10" key="1">
    <citation type="submission" date="2017-04" db="EMBL/GenBank/DDBJ databases">
        <authorList>
            <person name="Afonso C.L."/>
            <person name="Miller P.J."/>
            <person name="Scott M.A."/>
            <person name="Spackman E."/>
            <person name="Goraichik I."/>
            <person name="Dimitrov K.M."/>
            <person name="Suarez D.L."/>
            <person name="Swayne D.E."/>
        </authorList>
    </citation>
    <scope>NUCLEOTIDE SEQUENCE [LARGE SCALE GENOMIC DNA]</scope>
    <source>
        <strain evidence="9 10">DSM 3385</strain>
    </source>
</reference>
<evidence type="ECO:0000256" key="7">
    <source>
        <dbReference type="SAM" id="Phobius"/>
    </source>
</evidence>
<feature type="transmembrane region" description="Helical" evidence="7">
    <location>
        <begin position="41"/>
        <end position="60"/>
    </location>
</feature>
<keyword evidence="7" id="KW-0812">Transmembrane</keyword>
<feature type="binding site" description="axial binding residue" evidence="6">
    <location>
        <position position="92"/>
    </location>
    <ligand>
        <name>heme c</name>
        <dbReference type="ChEBI" id="CHEBI:61717"/>
        <label>1</label>
    </ligand>
    <ligandPart>
        <name>Fe</name>
        <dbReference type="ChEBI" id="CHEBI:18248"/>
    </ligandPart>
</feature>
<evidence type="ECO:0000256" key="3">
    <source>
        <dbReference type="ARBA" id="ARBA00022723"/>
    </source>
</evidence>
<evidence type="ECO:0000256" key="1">
    <source>
        <dbReference type="ARBA" id="ARBA00022448"/>
    </source>
</evidence>
<dbReference type="AlphaFoldDB" id="A0A1W2BRT1"/>
<name>A0A1W2BRT1_9BACT</name>
<keyword evidence="7" id="KW-1133">Transmembrane helix</keyword>
<evidence type="ECO:0000256" key="4">
    <source>
        <dbReference type="ARBA" id="ARBA00022982"/>
    </source>
</evidence>
<dbReference type="InterPro" id="IPR002322">
    <property type="entry name" value="Cyt_c_III"/>
</dbReference>
<comment type="cofactor">
    <cofactor evidence="6">
        <name>heme c</name>
        <dbReference type="ChEBI" id="CHEBI:61717"/>
    </cofactor>
    <text evidence="6">Binds 4 heme c groups covalently per monomer.</text>
</comment>
<evidence type="ECO:0000256" key="2">
    <source>
        <dbReference type="ARBA" id="ARBA00022617"/>
    </source>
</evidence>
<organism evidence="9 10">
    <name type="scientific">Desulfocicer vacuolatum DSM 3385</name>
    <dbReference type="NCBI Taxonomy" id="1121400"/>
    <lineage>
        <taxon>Bacteria</taxon>
        <taxon>Pseudomonadati</taxon>
        <taxon>Thermodesulfobacteriota</taxon>
        <taxon>Desulfobacteria</taxon>
        <taxon>Desulfobacterales</taxon>
        <taxon>Desulfobacteraceae</taxon>
        <taxon>Desulfocicer</taxon>
    </lineage>
</organism>
<keyword evidence="2 6" id="KW-0349">Heme</keyword>
<feature type="binding site" description="axial binding residue" evidence="6">
    <location>
        <position position="105"/>
    </location>
    <ligand>
        <name>heme c</name>
        <dbReference type="ChEBI" id="CHEBI:61717"/>
        <label>1</label>
    </ligand>
    <ligandPart>
        <name>Fe</name>
        <dbReference type="ChEBI" id="CHEBI:18248"/>
    </ligandPart>
</feature>
<dbReference type="GO" id="GO:0046872">
    <property type="term" value="F:metal ion binding"/>
    <property type="evidence" value="ECO:0007669"/>
    <property type="project" value="UniProtKB-KW"/>
</dbReference>
<dbReference type="GO" id="GO:0009055">
    <property type="term" value="F:electron transfer activity"/>
    <property type="evidence" value="ECO:0007669"/>
    <property type="project" value="InterPro"/>
</dbReference>
<dbReference type="CDD" id="cd08168">
    <property type="entry name" value="Cytochrom_C3"/>
    <property type="match status" value="1"/>
</dbReference>
<sequence length="197" mass="22497">MQMKKHFQNLYEILRKSEAYFKLCCGQDRIKTRSACGSYKINFWTALTIVCAFVYSPPAFAQMENILLNHDFSCFQGKTGGTKERSPVIFPHEAHMDVLECLDCHHLYENGENVLDESDLEEGDPNTNCCSCHNSTTKINLEDAFHNSCIPCHNENSKKFWIPRKGIQWKAFLTPSDQLLPTLCGECHILPKSTSPE</sequence>
<feature type="binding site" description="axial binding residue" evidence="6">
    <location>
        <position position="152"/>
    </location>
    <ligand>
        <name>heme c</name>
        <dbReference type="ChEBI" id="CHEBI:61717"/>
        <label>1</label>
    </ligand>
    <ligandPart>
        <name>Fe</name>
        <dbReference type="ChEBI" id="CHEBI:18248"/>
    </ligandPart>
</feature>
<feature type="binding site" description="axial binding residue" evidence="6">
    <location>
        <position position="104"/>
    </location>
    <ligand>
        <name>heme c</name>
        <dbReference type="ChEBI" id="CHEBI:61717"/>
        <label>1</label>
    </ligand>
    <ligandPart>
        <name>Fe</name>
        <dbReference type="ChEBI" id="CHEBI:18248"/>
    </ligandPart>
</feature>
<feature type="binding site" description="axial binding residue" evidence="6">
    <location>
        <position position="95"/>
    </location>
    <ligand>
        <name>heme c</name>
        <dbReference type="ChEBI" id="CHEBI:61717"/>
        <label>1</label>
    </ligand>
    <ligandPart>
        <name>Fe</name>
        <dbReference type="ChEBI" id="CHEBI:18248"/>
    </ligandPart>
</feature>
<keyword evidence="4" id="KW-0249">Electron transport</keyword>
<evidence type="ECO:0000313" key="9">
    <source>
        <dbReference type="EMBL" id="SMC75268.1"/>
    </source>
</evidence>
<dbReference type="Proteomes" id="UP000192418">
    <property type="component" value="Unassembled WGS sequence"/>
</dbReference>
<keyword evidence="5 6" id="KW-0408">Iron</keyword>
<evidence type="ECO:0000256" key="6">
    <source>
        <dbReference type="PIRSR" id="PIRSR602322-1"/>
    </source>
</evidence>
<proteinExistence type="predicted"/>
<feature type="binding site" description="axial binding residue" evidence="6">
    <location>
        <position position="101"/>
    </location>
    <ligand>
        <name>heme c</name>
        <dbReference type="ChEBI" id="CHEBI:61717"/>
        <label>1</label>
    </ligand>
    <ligandPart>
        <name>Fe</name>
        <dbReference type="ChEBI" id="CHEBI:18248"/>
    </ligandPart>
</feature>
<feature type="binding site" description="axial binding residue" evidence="6">
    <location>
        <position position="153"/>
    </location>
    <ligand>
        <name>heme c</name>
        <dbReference type="ChEBI" id="CHEBI:61717"/>
        <label>1</label>
    </ligand>
    <ligandPart>
        <name>Fe</name>
        <dbReference type="ChEBI" id="CHEBI:18248"/>
    </ligandPart>
</feature>
<dbReference type="InterPro" id="IPR020942">
    <property type="entry name" value="Cyt_c_III_dom"/>
</dbReference>
<accession>A0A1W2BRT1</accession>
<dbReference type="Gene3D" id="3.90.10.10">
    <property type="entry name" value="Cytochrome C3"/>
    <property type="match status" value="1"/>
</dbReference>
<evidence type="ECO:0000259" key="8">
    <source>
        <dbReference type="Pfam" id="PF02085"/>
    </source>
</evidence>
<keyword evidence="10" id="KW-1185">Reference proteome</keyword>
<keyword evidence="7" id="KW-0472">Membrane</keyword>
<feature type="binding site" description="axial binding residue" evidence="6">
    <location>
        <position position="106"/>
    </location>
    <ligand>
        <name>heme c</name>
        <dbReference type="ChEBI" id="CHEBI:61717"/>
        <label>1</label>
    </ligand>
    <ligandPart>
        <name>Fe</name>
        <dbReference type="ChEBI" id="CHEBI:18248"/>
    </ligandPart>
</feature>
<gene>
    <name evidence="9" type="ORF">SAMN02746065_10956</name>
</gene>
<dbReference type="Pfam" id="PF02085">
    <property type="entry name" value="Cytochrom_CIII"/>
    <property type="match status" value="1"/>
</dbReference>
<keyword evidence="3 6" id="KW-0479">Metal-binding</keyword>
<feature type="binding site" description="axial binding residue" evidence="6">
    <location>
        <position position="149"/>
    </location>
    <ligand>
        <name>heme c</name>
        <dbReference type="ChEBI" id="CHEBI:61717"/>
        <label>1</label>
    </ligand>
    <ligandPart>
        <name>Fe</name>
        <dbReference type="ChEBI" id="CHEBI:18248"/>
    </ligandPart>
</feature>
<evidence type="ECO:0000256" key="5">
    <source>
        <dbReference type="ARBA" id="ARBA00023004"/>
    </source>
</evidence>
<dbReference type="EMBL" id="FWXY01000009">
    <property type="protein sequence ID" value="SMC75268.1"/>
    <property type="molecule type" value="Genomic_DNA"/>
</dbReference>
<protein>
    <submittedName>
        <fullName evidence="9">Class III cytochrome C family protein</fullName>
    </submittedName>
</protein>
<dbReference type="GO" id="GO:0020037">
    <property type="term" value="F:heme binding"/>
    <property type="evidence" value="ECO:0007669"/>
    <property type="project" value="InterPro"/>
</dbReference>
<keyword evidence="1" id="KW-0813">Transport</keyword>
<dbReference type="SUPFAM" id="SSF48695">
    <property type="entry name" value="Multiheme cytochromes"/>
    <property type="match status" value="1"/>
</dbReference>